<gene>
    <name evidence="1" type="ORF">LCGC14_1987190</name>
</gene>
<evidence type="ECO:0000313" key="1">
    <source>
        <dbReference type="EMBL" id="KKL82196.1"/>
    </source>
</evidence>
<organism evidence="1">
    <name type="scientific">marine sediment metagenome</name>
    <dbReference type="NCBI Taxonomy" id="412755"/>
    <lineage>
        <taxon>unclassified sequences</taxon>
        <taxon>metagenomes</taxon>
        <taxon>ecological metagenomes</taxon>
    </lineage>
</organism>
<name>A0A0F9FV60_9ZZZZ</name>
<dbReference type="EMBL" id="LAZR01022339">
    <property type="protein sequence ID" value="KKL82196.1"/>
    <property type="molecule type" value="Genomic_DNA"/>
</dbReference>
<dbReference type="AlphaFoldDB" id="A0A0F9FV60"/>
<proteinExistence type="predicted"/>
<accession>A0A0F9FV60</accession>
<protein>
    <submittedName>
        <fullName evidence="1">Uncharacterized protein</fullName>
    </submittedName>
</protein>
<comment type="caution">
    <text evidence="1">The sequence shown here is derived from an EMBL/GenBank/DDBJ whole genome shotgun (WGS) entry which is preliminary data.</text>
</comment>
<sequence length="95" mass="10208">MLAINTIDIISESTDLGDTVVGKRSANRVVTATTKTAAILDRIALLDLPCYGADEHRVVARARIALHGALLMSERVARTYTAPLTGGLNRRSIAY</sequence>
<reference evidence="1" key="1">
    <citation type="journal article" date="2015" name="Nature">
        <title>Complex archaea that bridge the gap between prokaryotes and eukaryotes.</title>
        <authorList>
            <person name="Spang A."/>
            <person name="Saw J.H."/>
            <person name="Jorgensen S.L."/>
            <person name="Zaremba-Niedzwiedzka K."/>
            <person name="Martijn J."/>
            <person name="Lind A.E."/>
            <person name="van Eijk R."/>
            <person name="Schleper C."/>
            <person name="Guy L."/>
            <person name="Ettema T.J."/>
        </authorList>
    </citation>
    <scope>NUCLEOTIDE SEQUENCE</scope>
</reference>